<reference evidence="2" key="1">
    <citation type="journal article" date="2015" name="Nat. Genet.">
        <title>The genome and transcriptome of the zoonotic hookworm Ancylostoma ceylanicum identify infection-specific gene families.</title>
        <authorList>
            <person name="Schwarz E.M."/>
            <person name="Hu Y."/>
            <person name="Antoshechkin I."/>
            <person name="Miller M.M."/>
            <person name="Sternberg P.W."/>
            <person name="Aroian R.V."/>
        </authorList>
    </citation>
    <scope>NUCLEOTIDE SEQUENCE</scope>
    <source>
        <strain evidence="2">HY135</strain>
    </source>
</reference>
<protein>
    <submittedName>
        <fullName evidence="1">Uncharacterized protein</fullName>
    </submittedName>
</protein>
<proteinExistence type="predicted"/>
<name>A0A016U9J9_9BILA</name>
<dbReference type="AlphaFoldDB" id="A0A016U9J9"/>
<dbReference type="Proteomes" id="UP000024635">
    <property type="component" value="Unassembled WGS sequence"/>
</dbReference>
<keyword evidence="2" id="KW-1185">Reference proteome</keyword>
<organism evidence="1 2">
    <name type="scientific">Ancylostoma ceylanicum</name>
    <dbReference type="NCBI Taxonomy" id="53326"/>
    <lineage>
        <taxon>Eukaryota</taxon>
        <taxon>Metazoa</taxon>
        <taxon>Ecdysozoa</taxon>
        <taxon>Nematoda</taxon>
        <taxon>Chromadorea</taxon>
        <taxon>Rhabditida</taxon>
        <taxon>Rhabditina</taxon>
        <taxon>Rhabditomorpha</taxon>
        <taxon>Strongyloidea</taxon>
        <taxon>Ancylostomatidae</taxon>
        <taxon>Ancylostomatinae</taxon>
        <taxon>Ancylostoma</taxon>
    </lineage>
</organism>
<dbReference type="EMBL" id="JARK01001386">
    <property type="protein sequence ID" value="EYC11517.1"/>
    <property type="molecule type" value="Genomic_DNA"/>
</dbReference>
<accession>A0A016U9J9</accession>
<gene>
    <name evidence="1" type="primary">Acey_s0050.g1955</name>
    <name evidence="1" type="ORF">Y032_0050g1955</name>
</gene>
<sequence>MLDFFILLEYGWSHRFWIIDRMWKFALNYHRPAARAALSADSARLNFLQTDFIDCRVFVEAFANFLEDRIKQHNY</sequence>
<comment type="caution">
    <text evidence="1">The sequence shown here is derived from an EMBL/GenBank/DDBJ whole genome shotgun (WGS) entry which is preliminary data.</text>
</comment>
<evidence type="ECO:0000313" key="2">
    <source>
        <dbReference type="Proteomes" id="UP000024635"/>
    </source>
</evidence>
<evidence type="ECO:0000313" key="1">
    <source>
        <dbReference type="EMBL" id="EYC11517.1"/>
    </source>
</evidence>